<proteinExistence type="predicted"/>
<dbReference type="AlphaFoldDB" id="A0A1F5ITW6"/>
<accession>A0A1F5ITW6</accession>
<comment type="caution">
    <text evidence="1">The sequence shown here is derived from an EMBL/GenBank/DDBJ whole genome shotgun (WGS) entry which is preliminary data.</text>
</comment>
<reference evidence="1 2" key="1">
    <citation type="journal article" date="2016" name="Nat. Commun.">
        <title>Thousands of microbial genomes shed light on interconnected biogeochemical processes in an aquifer system.</title>
        <authorList>
            <person name="Anantharaman K."/>
            <person name="Brown C.T."/>
            <person name="Hug L.A."/>
            <person name="Sharon I."/>
            <person name="Castelle C.J."/>
            <person name="Probst A.J."/>
            <person name="Thomas B.C."/>
            <person name="Singh A."/>
            <person name="Wilkins M.J."/>
            <person name="Karaoz U."/>
            <person name="Brodie E.L."/>
            <person name="Williams K.H."/>
            <person name="Hubbard S.S."/>
            <person name="Banfield J.F."/>
        </authorList>
    </citation>
    <scope>NUCLEOTIDE SEQUENCE [LARGE SCALE GENOMIC DNA]</scope>
</reference>
<gene>
    <name evidence="1" type="ORF">A2871_02220</name>
</gene>
<evidence type="ECO:0008006" key="3">
    <source>
        <dbReference type="Google" id="ProtNLM"/>
    </source>
</evidence>
<evidence type="ECO:0000313" key="1">
    <source>
        <dbReference type="EMBL" id="OGE19777.1"/>
    </source>
</evidence>
<dbReference type="EMBL" id="MFCR01000001">
    <property type="protein sequence ID" value="OGE19777.1"/>
    <property type="molecule type" value="Genomic_DNA"/>
</dbReference>
<organism evidence="1 2">
    <name type="scientific">Candidatus Daviesbacteria bacterium RIFCSPHIGHO2_01_FULL_41_23</name>
    <dbReference type="NCBI Taxonomy" id="1797764"/>
    <lineage>
        <taxon>Bacteria</taxon>
        <taxon>Candidatus Daviesiibacteriota</taxon>
    </lineage>
</organism>
<sequence length="220" mass="25740">MDYPLDRFTPIQKTIFDSFIKDALHKDFYFTGGTALKVFYFNHRESEDLDFFSENDFDTDLAARFMQQAALGLKAKLRSTVIGKVRIFELVDNQNNLIIKVDFAQYPYPRLKKGMMVENIEIDSLEDIGANKLHTILQRTQVKDFVDLYFLLRKYTIWDLLHFSQKKFNLEIDLIWLSAGLLKAGSFENLPKMLVPMDLQELKDFYKDLAIKLGKSVVKE</sequence>
<dbReference type="Gene3D" id="3.10.450.620">
    <property type="entry name" value="JHP933, nucleotidyltransferase-like core domain"/>
    <property type="match status" value="1"/>
</dbReference>
<evidence type="ECO:0000313" key="2">
    <source>
        <dbReference type="Proteomes" id="UP000176336"/>
    </source>
</evidence>
<dbReference type="Proteomes" id="UP000176336">
    <property type="component" value="Unassembled WGS sequence"/>
</dbReference>
<name>A0A1F5ITW6_9BACT</name>
<dbReference type="Pfam" id="PF08843">
    <property type="entry name" value="AbiEii"/>
    <property type="match status" value="1"/>
</dbReference>
<protein>
    <recommendedName>
        <fullName evidence="3">Nucleotidyl transferase AbiEii/AbiGii toxin family protein</fullName>
    </recommendedName>
</protein>
<dbReference type="InterPro" id="IPR014942">
    <property type="entry name" value="AbiEii"/>
</dbReference>